<dbReference type="CDD" id="cd16279">
    <property type="entry name" value="metallo-hydrolase-like_MBL-fold"/>
    <property type="match status" value="1"/>
</dbReference>
<dbReference type="PANTHER" id="PTHR42663:SF6">
    <property type="entry name" value="HYDROLASE C777.06C-RELATED"/>
    <property type="match status" value="1"/>
</dbReference>
<feature type="domain" description="Metallo-beta-lactamase" evidence="1">
    <location>
        <begin position="48"/>
        <end position="257"/>
    </location>
</feature>
<keyword evidence="3" id="KW-1185">Reference proteome</keyword>
<gene>
    <name evidence="2" type="ORF">H4R18_000668</name>
</gene>
<proteinExistence type="predicted"/>
<dbReference type="Pfam" id="PF12706">
    <property type="entry name" value="Lactamase_B_2"/>
    <property type="match status" value="1"/>
</dbReference>
<dbReference type="InterPro" id="IPR001279">
    <property type="entry name" value="Metallo-B-lactamas"/>
</dbReference>
<dbReference type="InterPro" id="IPR036866">
    <property type="entry name" value="RibonucZ/Hydroxyglut_hydro"/>
</dbReference>
<reference evidence="2" key="1">
    <citation type="submission" date="2022-07" db="EMBL/GenBank/DDBJ databases">
        <title>Phylogenomic reconstructions and comparative analyses of Kickxellomycotina fungi.</title>
        <authorList>
            <person name="Reynolds N.K."/>
            <person name="Stajich J.E."/>
            <person name="Barry K."/>
            <person name="Grigoriev I.V."/>
            <person name="Crous P."/>
            <person name="Smith M.E."/>
        </authorList>
    </citation>
    <scope>NUCLEOTIDE SEQUENCE</scope>
    <source>
        <strain evidence="2">NBRC 105414</strain>
    </source>
</reference>
<organism evidence="2 3">
    <name type="scientific">Coemansia javaensis</name>
    <dbReference type="NCBI Taxonomy" id="2761396"/>
    <lineage>
        <taxon>Eukaryota</taxon>
        <taxon>Fungi</taxon>
        <taxon>Fungi incertae sedis</taxon>
        <taxon>Zoopagomycota</taxon>
        <taxon>Kickxellomycotina</taxon>
        <taxon>Kickxellomycetes</taxon>
        <taxon>Kickxellales</taxon>
        <taxon>Kickxellaceae</taxon>
        <taxon>Coemansia</taxon>
    </lineage>
</organism>
<comment type="caution">
    <text evidence="2">The sequence shown here is derived from an EMBL/GenBank/DDBJ whole genome shotgun (WGS) entry which is preliminary data.</text>
</comment>
<dbReference type="EMBL" id="JANBUL010000014">
    <property type="protein sequence ID" value="KAJ2785217.1"/>
    <property type="molecule type" value="Genomic_DNA"/>
</dbReference>
<dbReference type="OrthoDB" id="341300at2759"/>
<dbReference type="Gene3D" id="3.60.15.10">
    <property type="entry name" value="Ribonuclease Z/Hydroxyacylglutathione hydrolase-like"/>
    <property type="match status" value="1"/>
</dbReference>
<dbReference type="AlphaFoldDB" id="A0A9W8HKH8"/>
<protein>
    <recommendedName>
        <fullName evidence="1">Metallo-beta-lactamase domain-containing protein</fullName>
    </recommendedName>
</protein>
<dbReference type="Proteomes" id="UP001140217">
    <property type="component" value="Unassembled WGS sequence"/>
</dbReference>
<accession>A0A9W8HKH8</accession>
<name>A0A9W8HKH8_9FUNG</name>
<evidence type="ECO:0000313" key="3">
    <source>
        <dbReference type="Proteomes" id="UP001140217"/>
    </source>
</evidence>
<dbReference type="SUPFAM" id="SSF56281">
    <property type="entry name" value="Metallo-hydrolase/oxidoreductase"/>
    <property type="match status" value="1"/>
</dbReference>
<dbReference type="SMART" id="SM00849">
    <property type="entry name" value="Lactamase_B"/>
    <property type="match status" value="1"/>
</dbReference>
<evidence type="ECO:0000313" key="2">
    <source>
        <dbReference type="EMBL" id="KAJ2785217.1"/>
    </source>
</evidence>
<evidence type="ECO:0000259" key="1">
    <source>
        <dbReference type="SMART" id="SM00849"/>
    </source>
</evidence>
<dbReference type="PANTHER" id="PTHR42663">
    <property type="entry name" value="HYDROLASE C777.06C-RELATED-RELATED"/>
    <property type="match status" value="1"/>
</dbReference>
<sequence length="294" mass="32920">MPRVKRIVFLGTGTSGSIPNVPCITSGSSRCKTCRLSLTAEGRKNRRRNTSLLVCVDHPDGRQRNILIDAGKTFYEGAIEHFAKHDIRTIDAVILTHGHADAMLGLDDLRPWTSASRLLPIYCDHDTLKVVRQTFPYMVDTSKATGSGAVSRLEFRLIESVREPFEVCGVAFQPLRVEHGRCSDGSTFYFNGYRFADVSYISDCSHIPDATRELVAGSRLIILDCLEMHSHSSHFGYLQAVDEARRFRPPRMLLTDINHNLEHSQLERLAEKLLAEEGLVVDPAYDGMSIDLLC</sequence>